<evidence type="ECO:0000256" key="4">
    <source>
        <dbReference type="ARBA" id="ARBA00022989"/>
    </source>
</evidence>
<dbReference type="InterPro" id="IPR050833">
    <property type="entry name" value="Poly_Biosynth_Transport"/>
</dbReference>
<proteinExistence type="predicted"/>
<dbReference type="AlphaFoldDB" id="A0A927IUJ4"/>
<comment type="subcellular location">
    <subcellularLocation>
        <location evidence="1">Cell membrane</location>
        <topology evidence="1">Multi-pass membrane protein</topology>
    </subcellularLocation>
</comment>
<dbReference type="RefSeq" id="WP_191777161.1">
    <property type="nucleotide sequence ID" value="NZ_JACYFU010000004.1"/>
</dbReference>
<keyword evidence="3 6" id="KW-0812">Transmembrane</keyword>
<protein>
    <submittedName>
        <fullName evidence="7">Lipopolysaccharide biosynthesis protein</fullName>
    </submittedName>
</protein>
<dbReference type="GO" id="GO:0005886">
    <property type="term" value="C:plasma membrane"/>
    <property type="evidence" value="ECO:0007669"/>
    <property type="project" value="UniProtKB-SubCell"/>
</dbReference>
<feature type="transmembrane region" description="Helical" evidence="6">
    <location>
        <begin position="352"/>
        <end position="372"/>
    </location>
</feature>
<reference evidence="7" key="1">
    <citation type="submission" date="2020-09" db="EMBL/GenBank/DDBJ databases">
        <title>Genome seq and assembly of Devosia sp.</title>
        <authorList>
            <person name="Chhetri G."/>
        </authorList>
    </citation>
    <scope>NUCLEOTIDE SEQUENCE</scope>
    <source>
        <strain evidence="7">PTR5</strain>
    </source>
</reference>
<feature type="transmembrane region" description="Helical" evidence="6">
    <location>
        <begin position="321"/>
        <end position="340"/>
    </location>
</feature>
<dbReference type="EMBL" id="JACYFU010000004">
    <property type="protein sequence ID" value="MBD8066766.1"/>
    <property type="molecule type" value="Genomic_DNA"/>
</dbReference>
<evidence type="ECO:0000313" key="7">
    <source>
        <dbReference type="EMBL" id="MBD8066766.1"/>
    </source>
</evidence>
<evidence type="ECO:0000256" key="3">
    <source>
        <dbReference type="ARBA" id="ARBA00022692"/>
    </source>
</evidence>
<keyword evidence="4 6" id="KW-1133">Transmembrane helix</keyword>
<comment type="caution">
    <text evidence="7">The sequence shown here is derived from an EMBL/GenBank/DDBJ whole genome shotgun (WGS) entry which is preliminary data.</text>
</comment>
<name>A0A927IUJ4_9HYPH</name>
<feature type="transmembrane region" description="Helical" evidence="6">
    <location>
        <begin position="7"/>
        <end position="30"/>
    </location>
</feature>
<feature type="transmembrane region" description="Helical" evidence="6">
    <location>
        <begin position="410"/>
        <end position="430"/>
    </location>
</feature>
<feature type="transmembrane region" description="Helical" evidence="6">
    <location>
        <begin position="436"/>
        <end position="460"/>
    </location>
</feature>
<feature type="transmembrane region" description="Helical" evidence="6">
    <location>
        <begin position="291"/>
        <end position="315"/>
    </location>
</feature>
<evidence type="ECO:0000256" key="1">
    <source>
        <dbReference type="ARBA" id="ARBA00004651"/>
    </source>
</evidence>
<feature type="transmembrane region" description="Helical" evidence="6">
    <location>
        <begin position="107"/>
        <end position="126"/>
    </location>
</feature>
<dbReference type="Proteomes" id="UP000654108">
    <property type="component" value="Unassembled WGS sequence"/>
</dbReference>
<evidence type="ECO:0000256" key="5">
    <source>
        <dbReference type="ARBA" id="ARBA00023136"/>
    </source>
</evidence>
<feature type="transmembrane region" description="Helical" evidence="6">
    <location>
        <begin position="199"/>
        <end position="219"/>
    </location>
</feature>
<dbReference type="PANTHER" id="PTHR30250:SF11">
    <property type="entry name" value="O-ANTIGEN TRANSPORTER-RELATED"/>
    <property type="match status" value="1"/>
</dbReference>
<dbReference type="Pfam" id="PF13440">
    <property type="entry name" value="Polysacc_synt_3"/>
    <property type="match status" value="1"/>
</dbReference>
<feature type="transmembrane region" description="Helical" evidence="6">
    <location>
        <begin position="378"/>
        <end position="398"/>
    </location>
</feature>
<evidence type="ECO:0000256" key="2">
    <source>
        <dbReference type="ARBA" id="ARBA00022475"/>
    </source>
</evidence>
<keyword evidence="8" id="KW-1185">Reference proteome</keyword>
<keyword evidence="5 6" id="KW-0472">Membrane</keyword>
<organism evidence="7 8">
    <name type="scientific">Devosia oryzisoli</name>
    <dbReference type="NCBI Taxonomy" id="2774138"/>
    <lineage>
        <taxon>Bacteria</taxon>
        <taxon>Pseudomonadati</taxon>
        <taxon>Pseudomonadota</taxon>
        <taxon>Alphaproteobacteria</taxon>
        <taxon>Hyphomicrobiales</taxon>
        <taxon>Devosiaceae</taxon>
        <taxon>Devosia</taxon>
    </lineage>
</organism>
<feature type="transmembrane region" description="Helical" evidence="6">
    <location>
        <begin position="225"/>
        <end position="246"/>
    </location>
</feature>
<evidence type="ECO:0000256" key="6">
    <source>
        <dbReference type="SAM" id="Phobius"/>
    </source>
</evidence>
<dbReference type="PANTHER" id="PTHR30250">
    <property type="entry name" value="PST FAMILY PREDICTED COLANIC ACID TRANSPORTER"/>
    <property type="match status" value="1"/>
</dbReference>
<feature type="transmembrane region" description="Helical" evidence="6">
    <location>
        <begin position="165"/>
        <end position="187"/>
    </location>
</feature>
<feature type="transmembrane region" description="Helical" evidence="6">
    <location>
        <begin position="77"/>
        <end position="101"/>
    </location>
</feature>
<evidence type="ECO:0000313" key="8">
    <source>
        <dbReference type="Proteomes" id="UP000654108"/>
    </source>
</evidence>
<gene>
    <name evidence="7" type="ORF">IC608_14925</name>
</gene>
<accession>A0A927IUJ4</accession>
<sequence length="479" mass="50349">MLLRSTFIYAPAILFTRLSALLLVAVATRLVDQTEYGLLTLVVTIGEMTDIAVTNWLRISLLRLGGKGDVSRGSLWLAGRVLILTTVLGVLLALVVAHLVAPERATEFGLAVAAYLAAGAISRFALTVLQMQQRHSTYSLLEFARAVLQLALPIAAAFLLPRTFFVLSLGSSLAVLLSGTLALGLALKHTVPGPARFTVREFVGFGVPLVVMALVSFGVNNGERLFLNAYYDAGAVAVFAVAFALARQPIDTVANAVQMGAFPELVSRFDTSGPGEAARYLGDMLALMLRLCLPVAALLMALSGPIAELVLPAGYHGQVEVLFPIIVLSVLFSNTGSFVFANMIHAHKRPWLLVWIDGAASVATIGLSIALIPSLAETGAALALAGGTGTSLVVTIFISRRLTPIPVPWADMAVSAAMALGVGVTAYLAANTLKETWPIVQLGIGGVSGGLVFLGLNALAHPNETRAIARRIRARLAIG</sequence>
<keyword evidence="2" id="KW-1003">Cell membrane</keyword>